<keyword evidence="2" id="KW-1185">Reference proteome</keyword>
<accession>A0A9Q3JF24</accession>
<reference evidence="1" key="1">
    <citation type="submission" date="2021-03" db="EMBL/GenBank/DDBJ databases">
        <title>Draft genome sequence of rust myrtle Austropuccinia psidii MF-1, a brazilian biotype.</title>
        <authorList>
            <person name="Quecine M.C."/>
            <person name="Pachon D.M.R."/>
            <person name="Bonatelli M.L."/>
            <person name="Correr F.H."/>
            <person name="Franceschini L.M."/>
            <person name="Leite T.F."/>
            <person name="Margarido G.R.A."/>
            <person name="Almeida C.A."/>
            <person name="Ferrarezi J.A."/>
            <person name="Labate C.A."/>
        </authorList>
    </citation>
    <scope>NUCLEOTIDE SEQUENCE</scope>
    <source>
        <strain evidence="1">MF-1</strain>
    </source>
</reference>
<gene>
    <name evidence="1" type="ORF">O181_100342</name>
</gene>
<evidence type="ECO:0000313" key="2">
    <source>
        <dbReference type="Proteomes" id="UP000765509"/>
    </source>
</evidence>
<sequence length="160" mass="19438">MSKPLNQNEGTRNSKPKVLYLENSQLKNEFSTSFNNLKPSMGKELLKEVPKLKEWPHLSGEGEYDHMEFIRDIDLIKEYFQLTERFNTFFTKSAHRWYIKLRQAHGHQSWTWWKTPIINEWANDSWRFKVEMAFESCQFSSDKEKSLPWFFQQRHRCQNL</sequence>
<organism evidence="1 2">
    <name type="scientific">Austropuccinia psidii MF-1</name>
    <dbReference type="NCBI Taxonomy" id="1389203"/>
    <lineage>
        <taxon>Eukaryota</taxon>
        <taxon>Fungi</taxon>
        <taxon>Dikarya</taxon>
        <taxon>Basidiomycota</taxon>
        <taxon>Pucciniomycotina</taxon>
        <taxon>Pucciniomycetes</taxon>
        <taxon>Pucciniales</taxon>
        <taxon>Sphaerophragmiaceae</taxon>
        <taxon>Austropuccinia</taxon>
    </lineage>
</organism>
<comment type="caution">
    <text evidence="1">The sequence shown here is derived from an EMBL/GenBank/DDBJ whole genome shotgun (WGS) entry which is preliminary data.</text>
</comment>
<protein>
    <submittedName>
        <fullName evidence="1">Uncharacterized protein</fullName>
    </submittedName>
</protein>
<dbReference type="Proteomes" id="UP000765509">
    <property type="component" value="Unassembled WGS sequence"/>
</dbReference>
<evidence type="ECO:0000313" key="1">
    <source>
        <dbReference type="EMBL" id="MBW0560627.1"/>
    </source>
</evidence>
<dbReference type="EMBL" id="AVOT02069814">
    <property type="protein sequence ID" value="MBW0560627.1"/>
    <property type="molecule type" value="Genomic_DNA"/>
</dbReference>
<dbReference type="AlphaFoldDB" id="A0A9Q3JF24"/>
<name>A0A9Q3JF24_9BASI</name>
<proteinExistence type="predicted"/>